<dbReference type="PANTHER" id="PTHR46797:SF1">
    <property type="entry name" value="METHYLPHOSPHONATE SYNTHASE"/>
    <property type="match status" value="1"/>
</dbReference>
<dbReference type="Pfam" id="PF07883">
    <property type="entry name" value="Cupin_2"/>
    <property type="match status" value="1"/>
</dbReference>
<dbReference type="Gene3D" id="1.10.260.40">
    <property type="entry name" value="lambda repressor-like DNA-binding domains"/>
    <property type="match status" value="1"/>
</dbReference>
<reference evidence="4 5" key="1">
    <citation type="journal article" date="2016" name="Int. J. Syst. Evol. Microbiol.">
        <title>Arsenicitalea aurantiaca gen. nov., sp. nov., a new member of the family Hyphomicrobiaceae, isolated from high-arsenic sediment.</title>
        <authorList>
            <person name="Mu Y."/>
            <person name="Zhou L."/>
            <person name="Zeng X.C."/>
            <person name="Liu L."/>
            <person name="Pan Y."/>
            <person name="Chen X."/>
            <person name="Wang J."/>
            <person name="Li S."/>
            <person name="Li W.J."/>
            <person name="Wang Y."/>
        </authorList>
    </citation>
    <scope>NUCLEOTIDE SEQUENCE [LARGE SCALE GENOMIC DNA]</scope>
    <source>
        <strain evidence="4 5">42-50</strain>
    </source>
</reference>
<dbReference type="CDD" id="cd02209">
    <property type="entry name" value="cupin_XRE_C"/>
    <property type="match status" value="1"/>
</dbReference>
<dbReference type="OrthoDB" id="9805356at2"/>
<dbReference type="InterPro" id="IPR011051">
    <property type="entry name" value="RmlC_Cupin_sf"/>
</dbReference>
<keyword evidence="5" id="KW-1185">Reference proteome</keyword>
<dbReference type="InterPro" id="IPR014710">
    <property type="entry name" value="RmlC-like_jellyroll"/>
</dbReference>
<dbReference type="InterPro" id="IPR013096">
    <property type="entry name" value="Cupin_2"/>
</dbReference>
<dbReference type="Pfam" id="PF13560">
    <property type="entry name" value="HTH_31"/>
    <property type="match status" value="1"/>
</dbReference>
<dbReference type="InterPro" id="IPR010982">
    <property type="entry name" value="Lambda_DNA-bd_dom_sf"/>
</dbReference>
<dbReference type="PROSITE" id="PS50943">
    <property type="entry name" value="HTH_CROC1"/>
    <property type="match status" value="1"/>
</dbReference>
<evidence type="ECO:0000313" key="5">
    <source>
        <dbReference type="Proteomes" id="UP000281547"/>
    </source>
</evidence>
<dbReference type="SUPFAM" id="SSF46955">
    <property type="entry name" value="Putative DNA-binding domain"/>
    <property type="match status" value="1"/>
</dbReference>
<dbReference type="EMBL" id="RZNJ01000004">
    <property type="protein sequence ID" value="RUT30081.1"/>
    <property type="molecule type" value="Genomic_DNA"/>
</dbReference>
<sequence>MEPPTALRIGEVARLVGVSVSTLRLWETQGLVTPHRLESGQRIYSPENVEALREIQRLRQDEGLNAAAIRTTLVPRRSSSRPRSAARTGPRLRALRRASGLTLGRLAEAIGIAPSVLSTFERTSQGIAFKTLSDLARYFGTSVSELSGDGTREGRPLVRAGQWRRWPETTPGVTVQLLAEGRNQMDCHRFVLAPGASSEGAYRHEGEEFMHILTGRLEVTLDGLETVVLDPGDSLYFASSRHHAWRNIHDGETILIWINTPPTF</sequence>
<dbReference type="CDD" id="cd00592">
    <property type="entry name" value="HTH_MerR-like"/>
    <property type="match status" value="1"/>
</dbReference>
<evidence type="ECO:0000313" key="4">
    <source>
        <dbReference type="EMBL" id="RUT30081.1"/>
    </source>
</evidence>
<feature type="domain" description="HTH cro/C1-type" evidence="3">
    <location>
        <begin position="92"/>
        <end position="146"/>
    </location>
</feature>
<dbReference type="InterPro" id="IPR001387">
    <property type="entry name" value="Cro/C1-type_HTH"/>
</dbReference>
<dbReference type="InterPro" id="IPR000551">
    <property type="entry name" value="MerR-type_HTH_dom"/>
</dbReference>
<dbReference type="CDD" id="cd00093">
    <property type="entry name" value="HTH_XRE"/>
    <property type="match status" value="1"/>
</dbReference>
<dbReference type="SUPFAM" id="SSF51182">
    <property type="entry name" value="RmlC-like cupins"/>
    <property type="match status" value="1"/>
</dbReference>
<dbReference type="SUPFAM" id="SSF47413">
    <property type="entry name" value="lambda repressor-like DNA-binding domains"/>
    <property type="match status" value="1"/>
</dbReference>
<dbReference type="GO" id="GO:0003700">
    <property type="term" value="F:DNA-binding transcription factor activity"/>
    <property type="evidence" value="ECO:0007669"/>
    <property type="project" value="TreeGrafter"/>
</dbReference>
<gene>
    <name evidence="4" type="ORF">EMQ25_12185</name>
</gene>
<dbReference type="InterPro" id="IPR009061">
    <property type="entry name" value="DNA-bd_dom_put_sf"/>
</dbReference>
<comment type="caution">
    <text evidence="4">The sequence shown here is derived from an EMBL/GenBank/DDBJ whole genome shotgun (WGS) entry which is preliminary data.</text>
</comment>
<accession>A0A433X7L4</accession>
<dbReference type="SMART" id="SM00422">
    <property type="entry name" value="HTH_MERR"/>
    <property type="match status" value="1"/>
</dbReference>
<dbReference type="PANTHER" id="PTHR46797">
    <property type="entry name" value="HTH-TYPE TRANSCRIPTIONAL REGULATOR"/>
    <property type="match status" value="1"/>
</dbReference>
<protein>
    <submittedName>
        <fullName evidence="4">MerR family transcriptional regulator</fullName>
    </submittedName>
</protein>
<feature type="domain" description="HTH merR-type" evidence="2">
    <location>
        <begin position="6"/>
        <end position="75"/>
    </location>
</feature>
<dbReference type="Proteomes" id="UP000281547">
    <property type="component" value="Unassembled WGS sequence"/>
</dbReference>
<keyword evidence="1" id="KW-0238">DNA-binding</keyword>
<proteinExistence type="predicted"/>
<dbReference type="SMART" id="SM00530">
    <property type="entry name" value="HTH_XRE"/>
    <property type="match status" value="1"/>
</dbReference>
<dbReference type="GO" id="GO:0005829">
    <property type="term" value="C:cytosol"/>
    <property type="evidence" value="ECO:0007669"/>
    <property type="project" value="TreeGrafter"/>
</dbReference>
<name>A0A433X7L4_9HYPH</name>
<organism evidence="4 5">
    <name type="scientific">Arsenicitalea aurantiaca</name>
    <dbReference type="NCBI Taxonomy" id="1783274"/>
    <lineage>
        <taxon>Bacteria</taxon>
        <taxon>Pseudomonadati</taxon>
        <taxon>Pseudomonadota</taxon>
        <taxon>Alphaproteobacteria</taxon>
        <taxon>Hyphomicrobiales</taxon>
        <taxon>Devosiaceae</taxon>
        <taxon>Arsenicitalea</taxon>
    </lineage>
</organism>
<dbReference type="InterPro" id="IPR050807">
    <property type="entry name" value="TransReg_Diox_bact_type"/>
</dbReference>
<dbReference type="AlphaFoldDB" id="A0A433X7L4"/>
<dbReference type="PROSITE" id="PS50937">
    <property type="entry name" value="HTH_MERR_2"/>
    <property type="match status" value="1"/>
</dbReference>
<dbReference type="GO" id="GO:0003677">
    <property type="term" value="F:DNA binding"/>
    <property type="evidence" value="ECO:0007669"/>
    <property type="project" value="UniProtKB-KW"/>
</dbReference>
<evidence type="ECO:0000259" key="2">
    <source>
        <dbReference type="PROSITE" id="PS50937"/>
    </source>
</evidence>
<dbReference type="Gene3D" id="1.10.1660.10">
    <property type="match status" value="1"/>
</dbReference>
<evidence type="ECO:0000256" key="1">
    <source>
        <dbReference type="ARBA" id="ARBA00023125"/>
    </source>
</evidence>
<dbReference type="RefSeq" id="WP_127188861.1">
    <property type="nucleotide sequence ID" value="NZ_RZNJ01000004.1"/>
</dbReference>
<dbReference type="Gene3D" id="2.60.120.10">
    <property type="entry name" value="Jelly Rolls"/>
    <property type="match status" value="1"/>
</dbReference>
<evidence type="ECO:0000259" key="3">
    <source>
        <dbReference type="PROSITE" id="PS50943"/>
    </source>
</evidence>
<dbReference type="PROSITE" id="PS00552">
    <property type="entry name" value="HTH_MERR_1"/>
    <property type="match status" value="1"/>
</dbReference>
<dbReference type="Pfam" id="PF13411">
    <property type="entry name" value="MerR_1"/>
    <property type="match status" value="1"/>
</dbReference>